<dbReference type="OrthoDB" id="1114455at2"/>
<accession>A0A2S0HUE2</accession>
<dbReference type="KEGG" id="aue:C5O00_03240"/>
<proteinExistence type="predicted"/>
<reference evidence="1 2" key="1">
    <citation type="submission" date="2018-02" db="EMBL/GenBank/DDBJ databases">
        <title>Genomic analysis of the strain RR4-38 isolated from a seawater recirculating aquaculture system.</title>
        <authorList>
            <person name="Kim Y.-S."/>
            <person name="Jang Y.H."/>
            <person name="Kim K.-H."/>
        </authorList>
    </citation>
    <scope>NUCLEOTIDE SEQUENCE [LARGE SCALE GENOMIC DNA]</scope>
    <source>
        <strain evidence="1 2">RR4-38</strain>
    </source>
</reference>
<name>A0A2S0HUE2_9FLAO</name>
<dbReference type="RefSeq" id="WP_105214903.1">
    <property type="nucleotide sequence ID" value="NZ_CP027062.1"/>
</dbReference>
<evidence type="ECO:0000313" key="1">
    <source>
        <dbReference type="EMBL" id="AVI50236.1"/>
    </source>
</evidence>
<dbReference type="Pfam" id="PF11751">
    <property type="entry name" value="PorP_SprF"/>
    <property type="match status" value="1"/>
</dbReference>
<sequence length="314" mass="35104">MKKYYVTVLVLLCLGFYTENTLGQQDAQYTQYMYNPLSVNPAYAGSRDVLSIVGLYRSQWVGLDGAPTTLNFSLHSPIGKKVGIGVNVTRDEIFISDETYIDIDFTYTLTTSEKGRLALGLKGGAHLLNIDSNKLNTGPFNNGDPETQINIDNKFSPQVGAGAYYYTDKFYLGASVPNILETEHFDESSNTNNSSATAEERVNFYLLTGYVFDVSEGLKFKPALLTKIVQGSPLQVDMSANFLIQEKLTLGAAYRWSAALSALVGFQVTDQVMVGFAYDRETTELQQYNDGSYEVFLRFELFKRDEGMKNPRFF</sequence>
<organism evidence="1 2">
    <name type="scientific">Pukyongia salina</name>
    <dbReference type="NCBI Taxonomy" id="2094025"/>
    <lineage>
        <taxon>Bacteria</taxon>
        <taxon>Pseudomonadati</taxon>
        <taxon>Bacteroidota</taxon>
        <taxon>Flavobacteriia</taxon>
        <taxon>Flavobacteriales</taxon>
        <taxon>Flavobacteriaceae</taxon>
        <taxon>Pukyongia</taxon>
    </lineage>
</organism>
<evidence type="ECO:0000313" key="2">
    <source>
        <dbReference type="Proteomes" id="UP000238442"/>
    </source>
</evidence>
<keyword evidence="2" id="KW-1185">Reference proteome</keyword>
<dbReference type="InterPro" id="IPR019861">
    <property type="entry name" value="PorP/SprF_Bacteroidetes"/>
</dbReference>
<dbReference type="Proteomes" id="UP000238442">
    <property type="component" value="Chromosome"/>
</dbReference>
<dbReference type="EMBL" id="CP027062">
    <property type="protein sequence ID" value="AVI50236.1"/>
    <property type="molecule type" value="Genomic_DNA"/>
</dbReference>
<evidence type="ECO:0008006" key="3">
    <source>
        <dbReference type="Google" id="ProtNLM"/>
    </source>
</evidence>
<dbReference type="AlphaFoldDB" id="A0A2S0HUE2"/>
<gene>
    <name evidence="1" type="ORF">C5O00_03240</name>
</gene>
<dbReference type="NCBIfam" id="TIGR03519">
    <property type="entry name" value="T9SS_PorP_fam"/>
    <property type="match status" value="1"/>
</dbReference>
<protein>
    <recommendedName>
        <fullName evidence="3">Type IX secretion system membrane protein, PorP/SprF family</fullName>
    </recommendedName>
</protein>